<sequence>MSKNLDTMYRLIDSSRRKDFDAFLDCLTDDIEYYWHMGTKPLVGKEKMRKFLNNYTASYEQTQWEVKNYAENGDLLLAEGLEVIHDKKYDRMINQPFMQAFEFRDGKIAKLRDYYEASNLKPPVDATPKAS</sequence>
<evidence type="ECO:0000259" key="1">
    <source>
        <dbReference type="Pfam" id="PF12680"/>
    </source>
</evidence>
<dbReference type="RefSeq" id="WP_274943212.1">
    <property type="nucleotide sequence ID" value="NZ_JANWOI010000002.1"/>
</dbReference>
<proteinExistence type="predicted"/>
<dbReference type="Proteomes" id="UP001141619">
    <property type="component" value="Unassembled WGS sequence"/>
</dbReference>
<feature type="domain" description="SnoaL-like" evidence="1">
    <location>
        <begin position="10"/>
        <end position="110"/>
    </location>
</feature>
<dbReference type="InterPro" id="IPR037401">
    <property type="entry name" value="SnoaL-like"/>
</dbReference>
<name>A0A9X3TXI3_9PROT</name>
<reference evidence="2" key="1">
    <citation type="submission" date="2022-08" db="EMBL/GenBank/DDBJ databases">
        <authorList>
            <person name="Vandamme P."/>
            <person name="Hettiarachchi A."/>
            <person name="Peeters C."/>
            <person name="Cnockaert M."/>
            <person name="Carlier A."/>
        </authorList>
    </citation>
    <scope>NUCLEOTIDE SEQUENCE</scope>
    <source>
        <strain evidence="2">LMG 31809</strain>
    </source>
</reference>
<evidence type="ECO:0000313" key="3">
    <source>
        <dbReference type="Proteomes" id="UP001141619"/>
    </source>
</evidence>
<reference evidence="2" key="2">
    <citation type="journal article" date="2023" name="Syst. Appl. Microbiol.">
        <title>Govania unica gen. nov., sp. nov., a rare biosphere bacterium that represents a novel family in the class Alphaproteobacteria.</title>
        <authorList>
            <person name="Vandamme P."/>
            <person name="Peeters C."/>
            <person name="Hettiarachchi A."/>
            <person name="Cnockaert M."/>
            <person name="Carlier A."/>
        </authorList>
    </citation>
    <scope>NUCLEOTIDE SEQUENCE</scope>
    <source>
        <strain evidence="2">LMG 31809</strain>
    </source>
</reference>
<dbReference type="Pfam" id="PF12680">
    <property type="entry name" value="SnoaL_2"/>
    <property type="match status" value="1"/>
</dbReference>
<gene>
    <name evidence="2" type="ORF">NYP16_06025</name>
</gene>
<keyword evidence="3" id="KW-1185">Reference proteome</keyword>
<dbReference type="EMBL" id="JANWOI010000002">
    <property type="protein sequence ID" value="MDA5193510.1"/>
    <property type="molecule type" value="Genomic_DNA"/>
</dbReference>
<dbReference type="AlphaFoldDB" id="A0A9X3TXI3"/>
<organism evidence="2 3">
    <name type="scientific">Govanella unica</name>
    <dbReference type="NCBI Taxonomy" id="2975056"/>
    <lineage>
        <taxon>Bacteria</taxon>
        <taxon>Pseudomonadati</taxon>
        <taxon>Pseudomonadota</taxon>
        <taxon>Alphaproteobacteria</taxon>
        <taxon>Emcibacterales</taxon>
        <taxon>Govanellaceae</taxon>
        <taxon>Govanella</taxon>
    </lineage>
</organism>
<dbReference type="Gene3D" id="3.10.450.50">
    <property type="match status" value="1"/>
</dbReference>
<accession>A0A9X3TXI3</accession>
<dbReference type="SUPFAM" id="SSF54427">
    <property type="entry name" value="NTF2-like"/>
    <property type="match status" value="1"/>
</dbReference>
<evidence type="ECO:0000313" key="2">
    <source>
        <dbReference type="EMBL" id="MDA5193510.1"/>
    </source>
</evidence>
<protein>
    <submittedName>
        <fullName evidence="2">Nuclear transport factor 2 family protein</fullName>
    </submittedName>
</protein>
<comment type="caution">
    <text evidence="2">The sequence shown here is derived from an EMBL/GenBank/DDBJ whole genome shotgun (WGS) entry which is preliminary data.</text>
</comment>
<dbReference type="InterPro" id="IPR032710">
    <property type="entry name" value="NTF2-like_dom_sf"/>
</dbReference>